<organism evidence="1 2">
    <name type="scientific">Peltaster fructicola</name>
    <dbReference type="NCBI Taxonomy" id="286661"/>
    <lineage>
        <taxon>Eukaryota</taxon>
        <taxon>Fungi</taxon>
        <taxon>Dikarya</taxon>
        <taxon>Ascomycota</taxon>
        <taxon>Pezizomycotina</taxon>
        <taxon>Dothideomycetes</taxon>
        <taxon>Dothideomycetes incertae sedis</taxon>
        <taxon>Peltaster</taxon>
    </lineage>
</organism>
<dbReference type="EMBL" id="CP051141">
    <property type="protein sequence ID" value="QIW99837.1"/>
    <property type="molecule type" value="Genomic_DNA"/>
</dbReference>
<dbReference type="PANTHER" id="PTHR24148">
    <property type="entry name" value="ANKYRIN REPEAT DOMAIN-CONTAINING PROTEIN 39 HOMOLOG-RELATED"/>
    <property type="match status" value="1"/>
</dbReference>
<dbReference type="Proteomes" id="UP000503462">
    <property type="component" value="Chromosome 3"/>
</dbReference>
<dbReference type="OrthoDB" id="2157530at2759"/>
<evidence type="ECO:0000313" key="2">
    <source>
        <dbReference type="Proteomes" id="UP000503462"/>
    </source>
</evidence>
<proteinExistence type="predicted"/>
<reference evidence="1 2" key="1">
    <citation type="journal article" date="2016" name="Sci. Rep.">
        <title>Peltaster fructicola genome reveals evolution from an invasive phytopathogen to an ectophytic parasite.</title>
        <authorList>
            <person name="Xu C."/>
            <person name="Chen H."/>
            <person name="Gleason M.L."/>
            <person name="Xu J.R."/>
            <person name="Liu H."/>
            <person name="Zhang R."/>
            <person name="Sun G."/>
        </authorList>
    </citation>
    <scope>NUCLEOTIDE SEQUENCE [LARGE SCALE GENOMIC DNA]</scope>
    <source>
        <strain evidence="1 2">LNHT1506</strain>
    </source>
</reference>
<dbReference type="InterPro" id="IPR052895">
    <property type="entry name" value="HetReg/Transcr_Mod"/>
</dbReference>
<protein>
    <submittedName>
        <fullName evidence="1">Uncharacterized protein</fullName>
    </submittedName>
</protein>
<evidence type="ECO:0000313" key="1">
    <source>
        <dbReference type="EMBL" id="QIW99837.1"/>
    </source>
</evidence>
<keyword evidence="2" id="KW-1185">Reference proteome</keyword>
<dbReference type="AlphaFoldDB" id="A0A6H0XZ14"/>
<name>A0A6H0XZ14_9PEZI</name>
<gene>
    <name evidence="1" type="ORF">AMS68_005355</name>
</gene>
<dbReference type="PANTHER" id="PTHR24148:SF64">
    <property type="entry name" value="HETEROKARYON INCOMPATIBILITY DOMAIN-CONTAINING PROTEIN"/>
    <property type="match status" value="1"/>
</dbReference>
<sequence>MAPFLGRFSSMWQLIHLSRRLQATDPRDKWFAFAGLLDVLRPDYGKSVAQVYTAVTKYFLDQGCIDIWEFLDDEDTRLDLPSWVIDMSHTGPDILTNAFVTGGAFLYGLSHRLSPESVPVYLVDKICELVAPQHGFLSDELSMPPDGAKPFDLTDADFRQLEIELLCNAKHFAAILLALPAGEMYITGEGMKQALFRTTICDTDVVDAPISESLSGAFLAYYDRQVALIMSEYNPAMLLNLKAVFIISLSDSFKQKFETLTSKRQFMASERGLIGWVPRRARRVDHICIMPGARLPYIIREHGEDYKLIGHSYVHGLMDEMVSAETGEPVERLK</sequence>
<dbReference type="Pfam" id="PF26639">
    <property type="entry name" value="Het-6_barrel"/>
    <property type="match status" value="1"/>
</dbReference>
<accession>A0A6H0XZ14</accession>